<keyword evidence="3" id="KW-1185">Reference proteome</keyword>
<keyword evidence="1" id="KW-0812">Transmembrane</keyword>
<organism evidence="2 3">
    <name type="scientific">Micromonospora craterilacus</name>
    <dbReference type="NCBI Taxonomy" id="1655439"/>
    <lineage>
        <taxon>Bacteria</taxon>
        <taxon>Bacillati</taxon>
        <taxon>Actinomycetota</taxon>
        <taxon>Actinomycetes</taxon>
        <taxon>Micromonosporales</taxon>
        <taxon>Micromonosporaceae</taxon>
        <taxon>Micromonospora</taxon>
    </lineage>
</organism>
<protein>
    <submittedName>
        <fullName evidence="2">Uncharacterized protein</fullName>
    </submittedName>
</protein>
<dbReference type="OrthoDB" id="9954479at2"/>
<keyword evidence="1" id="KW-0472">Membrane</keyword>
<dbReference type="AlphaFoldDB" id="A0A2W2EZI3"/>
<dbReference type="Proteomes" id="UP000248924">
    <property type="component" value="Unassembled WGS sequence"/>
</dbReference>
<accession>A0A2W2EZI3</accession>
<evidence type="ECO:0000313" key="2">
    <source>
        <dbReference type="EMBL" id="PZG18990.1"/>
    </source>
</evidence>
<dbReference type="RefSeq" id="WP_111213976.1">
    <property type="nucleotide sequence ID" value="NZ_POTY01000063.1"/>
</dbReference>
<gene>
    <name evidence="2" type="ORF">C1I95_12495</name>
</gene>
<dbReference type="EMBL" id="POTY01000063">
    <property type="protein sequence ID" value="PZG18990.1"/>
    <property type="molecule type" value="Genomic_DNA"/>
</dbReference>
<feature type="transmembrane region" description="Helical" evidence="1">
    <location>
        <begin position="12"/>
        <end position="31"/>
    </location>
</feature>
<feature type="transmembrane region" description="Helical" evidence="1">
    <location>
        <begin position="37"/>
        <end position="58"/>
    </location>
</feature>
<evidence type="ECO:0000256" key="1">
    <source>
        <dbReference type="SAM" id="Phobius"/>
    </source>
</evidence>
<proteinExistence type="predicted"/>
<sequence>MSLSDRWAAYVRTYWPLLIGHLTAAVVAYVATRFGILIDSIVVYEILAVAMTGGLYAVGRWLEARTGDGWLPAAARTIARWLLSLGIDTGQPTYGLPPADVDTKYLTPPSR</sequence>
<evidence type="ECO:0000313" key="3">
    <source>
        <dbReference type="Proteomes" id="UP000248924"/>
    </source>
</evidence>
<reference evidence="2 3" key="1">
    <citation type="submission" date="2018-01" db="EMBL/GenBank/DDBJ databases">
        <title>Draft genome sequence of Jishengella sp. NA12.</title>
        <authorList>
            <person name="Sahin N."/>
            <person name="Ay H."/>
            <person name="Saygin H."/>
        </authorList>
    </citation>
    <scope>NUCLEOTIDE SEQUENCE [LARGE SCALE GENOMIC DNA]</scope>
    <source>
        <strain evidence="2 3">NA12</strain>
    </source>
</reference>
<comment type="caution">
    <text evidence="2">The sequence shown here is derived from an EMBL/GenBank/DDBJ whole genome shotgun (WGS) entry which is preliminary data.</text>
</comment>
<keyword evidence="1" id="KW-1133">Transmembrane helix</keyword>
<name>A0A2W2EZI3_9ACTN</name>